<comment type="subcellular location">
    <subcellularLocation>
        <location evidence="5">Nucleus</location>
    </subcellularLocation>
</comment>
<evidence type="ECO:0000256" key="1">
    <source>
        <dbReference type="ARBA" id="ARBA00023015"/>
    </source>
</evidence>
<keyword evidence="9" id="KW-1185">Reference proteome</keyword>
<feature type="region of interest" description="Disordered" evidence="6">
    <location>
        <begin position="204"/>
        <end position="225"/>
    </location>
</feature>
<evidence type="ECO:0000313" key="9">
    <source>
        <dbReference type="Proteomes" id="UP001175271"/>
    </source>
</evidence>
<name>A0AA39I7D5_9BILA</name>
<dbReference type="InterPro" id="IPR008967">
    <property type="entry name" value="p53-like_TF_DNA-bd_sf"/>
</dbReference>
<reference evidence="8" key="1">
    <citation type="submission" date="2023-06" db="EMBL/GenBank/DDBJ databases">
        <title>Genomic analysis of the entomopathogenic nematode Steinernema hermaphroditum.</title>
        <authorList>
            <person name="Schwarz E.M."/>
            <person name="Heppert J.K."/>
            <person name="Baniya A."/>
            <person name="Schwartz H.T."/>
            <person name="Tan C.-H."/>
            <person name="Antoshechkin I."/>
            <person name="Sternberg P.W."/>
            <person name="Goodrich-Blair H."/>
            <person name="Dillman A.R."/>
        </authorList>
    </citation>
    <scope>NUCLEOTIDE SEQUENCE</scope>
    <source>
        <strain evidence="8">PS9179</strain>
        <tissue evidence="8">Whole animal</tissue>
    </source>
</reference>
<comment type="caution">
    <text evidence="5">Lacks conserved residue(s) required for the propagation of feature annotation.</text>
</comment>
<sequence>MFRSVEALCGHKPAPRGGLEGVEVVLSNLEHWQKFSQNVTEMIVTRAGRNLFPKLEYTVTGLEPEALYTFYIQIVRVDDFRYKFNEGKWSPVGRGEAPVPGSDRFVPHQDGSWAPGFLWMKSPVSFDRLKLTNDPQSKSAAFVPLSSMHKYQPILHIYKHASSGEDASKMHRSFAFEEAHFVAVTAYQNQKIIDLKKEHNKYAKGCRKRQSASPEEEPPEKIPSKQPFLGAIATFPCWNPLSLNPYFVFP</sequence>
<comment type="caution">
    <text evidence="8">The sequence shown here is derived from an EMBL/GenBank/DDBJ whole genome shotgun (WGS) entry which is preliminary data.</text>
</comment>
<dbReference type="EMBL" id="JAUCMV010000002">
    <property type="protein sequence ID" value="KAK0418109.1"/>
    <property type="molecule type" value="Genomic_DNA"/>
</dbReference>
<dbReference type="SMART" id="SM00425">
    <property type="entry name" value="TBOX"/>
    <property type="match status" value="1"/>
</dbReference>
<dbReference type="Proteomes" id="UP001175271">
    <property type="component" value="Unassembled WGS sequence"/>
</dbReference>
<protein>
    <recommendedName>
        <fullName evidence="7">T-box domain-containing protein</fullName>
    </recommendedName>
</protein>
<feature type="domain" description="T-box" evidence="7">
    <location>
        <begin position="26"/>
        <end position="208"/>
    </location>
</feature>
<evidence type="ECO:0000256" key="5">
    <source>
        <dbReference type="PROSITE-ProRule" id="PRU00201"/>
    </source>
</evidence>
<dbReference type="Gene3D" id="2.60.40.820">
    <property type="entry name" value="Transcription factor, T-box"/>
    <property type="match status" value="1"/>
</dbReference>
<dbReference type="GO" id="GO:0045893">
    <property type="term" value="P:positive regulation of DNA-templated transcription"/>
    <property type="evidence" value="ECO:0007669"/>
    <property type="project" value="InterPro"/>
</dbReference>
<dbReference type="GO" id="GO:0000978">
    <property type="term" value="F:RNA polymerase II cis-regulatory region sequence-specific DNA binding"/>
    <property type="evidence" value="ECO:0007669"/>
    <property type="project" value="InterPro"/>
</dbReference>
<dbReference type="InterPro" id="IPR001699">
    <property type="entry name" value="TF_T-box"/>
</dbReference>
<keyword evidence="1" id="KW-0805">Transcription regulation</keyword>
<evidence type="ECO:0000313" key="8">
    <source>
        <dbReference type="EMBL" id="KAK0418109.1"/>
    </source>
</evidence>
<dbReference type="InterPro" id="IPR046360">
    <property type="entry name" value="T-box_DNA-bd"/>
</dbReference>
<evidence type="ECO:0000259" key="7">
    <source>
        <dbReference type="PROSITE" id="PS50252"/>
    </source>
</evidence>
<dbReference type="PANTHER" id="PTHR11267">
    <property type="entry name" value="T-BOX PROTEIN-RELATED"/>
    <property type="match status" value="1"/>
</dbReference>
<organism evidence="8 9">
    <name type="scientific">Steinernema hermaphroditum</name>
    <dbReference type="NCBI Taxonomy" id="289476"/>
    <lineage>
        <taxon>Eukaryota</taxon>
        <taxon>Metazoa</taxon>
        <taxon>Ecdysozoa</taxon>
        <taxon>Nematoda</taxon>
        <taxon>Chromadorea</taxon>
        <taxon>Rhabditida</taxon>
        <taxon>Tylenchina</taxon>
        <taxon>Panagrolaimomorpha</taxon>
        <taxon>Strongyloidoidea</taxon>
        <taxon>Steinernematidae</taxon>
        <taxon>Steinernema</taxon>
    </lineage>
</organism>
<evidence type="ECO:0000256" key="4">
    <source>
        <dbReference type="ARBA" id="ARBA00023242"/>
    </source>
</evidence>
<dbReference type="PRINTS" id="PR00937">
    <property type="entry name" value="TBOX"/>
</dbReference>
<keyword evidence="2 5" id="KW-0238">DNA-binding</keyword>
<dbReference type="FunFam" id="2.60.40.820:FF:000013">
    <property type="entry name" value="T-box transcription factor tbx-9"/>
    <property type="match status" value="1"/>
</dbReference>
<evidence type="ECO:0000256" key="6">
    <source>
        <dbReference type="SAM" id="MobiDB-lite"/>
    </source>
</evidence>
<proteinExistence type="predicted"/>
<dbReference type="PANTHER" id="PTHR11267:SF189">
    <property type="entry name" value="T-BOX PROTEIN 31-RELATED"/>
    <property type="match status" value="1"/>
</dbReference>
<dbReference type="GO" id="GO:0000981">
    <property type="term" value="F:DNA-binding transcription factor activity, RNA polymerase II-specific"/>
    <property type="evidence" value="ECO:0007669"/>
    <property type="project" value="TreeGrafter"/>
</dbReference>
<gene>
    <name evidence="8" type="ORF">QR680_013372</name>
</gene>
<dbReference type="GO" id="GO:0001708">
    <property type="term" value="P:cell fate specification"/>
    <property type="evidence" value="ECO:0007669"/>
    <property type="project" value="TreeGrafter"/>
</dbReference>
<dbReference type="GO" id="GO:0000785">
    <property type="term" value="C:chromatin"/>
    <property type="evidence" value="ECO:0007669"/>
    <property type="project" value="TreeGrafter"/>
</dbReference>
<dbReference type="Pfam" id="PF00907">
    <property type="entry name" value="T-box"/>
    <property type="match status" value="1"/>
</dbReference>
<dbReference type="PROSITE" id="PS50252">
    <property type="entry name" value="TBOX_3"/>
    <property type="match status" value="1"/>
</dbReference>
<keyword evidence="3" id="KW-0804">Transcription</keyword>
<dbReference type="InterPro" id="IPR036960">
    <property type="entry name" value="T-box_sf"/>
</dbReference>
<dbReference type="CDD" id="cd00182">
    <property type="entry name" value="T-box"/>
    <property type="match status" value="1"/>
</dbReference>
<dbReference type="AlphaFoldDB" id="A0AA39I7D5"/>
<dbReference type="GO" id="GO:0005634">
    <property type="term" value="C:nucleus"/>
    <property type="evidence" value="ECO:0007669"/>
    <property type="project" value="UniProtKB-SubCell"/>
</dbReference>
<dbReference type="SUPFAM" id="SSF49417">
    <property type="entry name" value="p53-like transcription factors"/>
    <property type="match status" value="1"/>
</dbReference>
<accession>A0AA39I7D5</accession>
<keyword evidence="4 5" id="KW-0539">Nucleus</keyword>
<evidence type="ECO:0000256" key="3">
    <source>
        <dbReference type="ARBA" id="ARBA00023163"/>
    </source>
</evidence>
<evidence type="ECO:0000256" key="2">
    <source>
        <dbReference type="ARBA" id="ARBA00023125"/>
    </source>
</evidence>